<evidence type="ECO:0000313" key="2">
    <source>
        <dbReference type="EMBL" id="AHJ87168.1"/>
    </source>
</evidence>
<dbReference type="RefSeq" id="YP_009149691.1">
    <property type="nucleotide sequence ID" value="NC_027355.1"/>
</dbReference>
<dbReference type="OrthoDB" id="26579at10239"/>
<dbReference type="EMBL" id="KJ081346">
    <property type="protein sequence ID" value="AHJ87168.1"/>
    <property type="molecule type" value="Genomic_DNA"/>
</dbReference>
<accession>A0A0E3D9T2</accession>
<keyword evidence="1" id="KW-0472">Membrane</keyword>
<keyword evidence="3" id="KW-1185">Reference proteome</keyword>
<feature type="transmembrane region" description="Helical" evidence="1">
    <location>
        <begin position="48"/>
        <end position="66"/>
    </location>
</feature>
<keyword evidence="1" id="KW-1133">Transmembrane helix</keyword>
<organism evidence="2 3">
    <name type="scientific">Bacillus phage BCP8-2</name>
    <dbReference type="NCBI Taxonomy" id="1129192"/>
    <lineage>
        <taxon>Viruses</taxon>
        <taxon>Duplodnaviria</taxon>
        <taxon>Heunggongvirae</taxon>
        <taxon>Uroviricota</taxon>
        <taxon>Caudoviricetes</taxon>
        <taxon>Herelleviridae</taxon>
        <taxon>Bastillevirinae</taxon>
        <taxon>Caeruleovirus</taxon>
        <taxon>Caeruleovirus BCP82</taxon>
    </lineage>
</organism>
<evidence type="ECO:0000256" key="1">
    <source>
        <dbReference type="SAM" id="Phobius"/>
    </source>
</evidence>
<keyword evidence="1" id="KW-0812">Transmembrane</keyword>
<reference evidence="2 3" key="2">
    <citation type="journal article" date="2015" name="Arch. Virol.">
        <title>Complete genome sequence analysis and identification of putative metallo-beta-lactamase and SpoIIIE homologs in Bacillus cereus group phage BCP8-2, a new member of the proposed Bastille-like group.</title>
        <authorList>
            <person name="Asare P.T."/>
            <person name="Bandara N."/>
            <person name="Jeong T.Y."/>
            <person name="Ryu S."/>
            <person name="Klumpp J."/>
            <person name="Kim K.P."/>
        </authorList>
    </citation>
    <scope>NUCLEOTIDE SEQUENCE [LARGE SCALE GENOMIC DNA]</scope>
    <source>
        <strain evidence="2">BCP8-2</strain>
    </source>
</reference>
<dbReference type="KEGG" id="vg:24723394"/>
<reference evidence="3" key="1">
    <citation type="submission" date="2014-01" db="EMBL/GenBank/DDBJ databases">
        <title>Genomic and Proteomic Analysis of Broad Host Range Virulent Bacillus Group Phage BCP8-2 Leading To the Creation of New Genus within Myoviruses.</title>
        <authorList>
            <person name="Bandara N."/>
            <person name="Asare P.T."/>
            <person name="Kim K.P."/>
        </authorList>
    </citation>
    <scope>NUCLEOTIDE SEQUENCE [LARGE SCALE GENOMIC DNA]</scope>
</reference>
<sequence>MRGLASFVGMVIGLALVGLVALFYALIPATMIWAIATQAFSFDTTFKGIYWATFFVMFLLLLFKGITKEK</sequence>
<gene>
    <name evidence="2" type="ORF">BCP8-2_130</name>
</gene>
<name>A0A0E3D9T2_9CAUD</name>
<protein>
    <submittedName>
        <fullName evidence="2">Putative membrane protein</fullName>
    </submittedName>
</protein>
<proteinExistence type="predicted"/>
<feature type="transmembrane region" description="Helical" evidence="1">
    <location>
        <begin position="7"/>
        <end position="36"/>
    </location>
</feature>
<dbReference type="Proteomes" id="UP000033014">
    <property type="component" value="Segment"/>
</dbReference>
<evidence type="ECO:0000313" key="3">
    <source>
        <dbReference type="Proteomes" id="UP000033014"/>
    </source>
</evidence>
<dbReference type="GeneID" id="24723394"/>